<sequence length="72" mass="8318">MEIKPLEKHRRTGVKSISYRLLSISIDSAVAYFFTRDAALSAGIVIFVNGYSTALYYLHERIWAHIQWGRKT</sequence>
<dbReference type="InterPro" id="IPR018638">
    <property type="entry name" value="DUF2061_membrane"/>
</dbReference>
<organism evidence="3 4">
    <name type="scientific">Candidatus Lloydbacteria bacterium RIFCSPHIGHO2_01_FULL_49_22</name>
    <dbReference type="NCBI Taxonomy" id="1798658"/>
    <lineage>
        <taxon>Bacteria</taxon>
        <taxon>Candidatus Lloydiibacteriota</taxon>
    </lineage>
</organism>
<evidence type="ECO:0000313" key="3">
    <source>
        <dbReference type="EMBL" id="OGZ05946.1"/>
    </source>
</evidence>
<proteinExistence type="predicted"/>
<feature type="domain" description="DUF2061" evidence="2">
    <location>
        <begin position="14"/>
        <end position="64"/>
    </location>
</feature>
<keyword evidence="1" id="KW-1133">Transmembrane helix</keyword>
<protein>
    <recommendedName>
        <fullName evidence="2">DUF2061 domain-containing protein</fullName>
    </recommendedName>
</protein>
<feature type="transmembrane region" description="Helical" evidence="1">
    <location>
        <begin position="17"/>
        <end position="34"/>
    </location>
</feature>
<dbReference type="AlphaFoldDB" id="A0A1G2CX36"/>
<reference evidence="3 4" key="1">
    <citation type="journal article" date="2016" name="Nat. Commun.">
        <title>Thousands of microbial genomes shed light on interconnected biogeochemical processes in an aquifer system.</title>
        <authorList>
            <person name="Anantharaman K."/>
            <person name="Brown C.T."/>
            <person name="Hug L.A."/>
            <person name="Sharon I."/>
            <person name="Castelle C.J."/>
            <person name="Probst A.J."/>
            <person name="Thomas B.C."/>
            <person name="Singh A."/>
            <person name="Wilkins M.J."/>
            <person name="Karaoz U."/>
            <person name="Brodie E.L."/>
            <person name="Williams K.H."/>
            <person name="Hubbard S.S."/>
            <person name="Banfield J.F."/>
        </authorList>
    </citation>
    <scope>NUCLEOTIDE SEQUENCE [LARGE SCALE GENOMIC DNA]</scope>
</reference>
<gene>
    <name evidence="3" type="ORF">A2845_04050</name>
</gene>
<accession>A0A1G2CX36</accession>
<dbReference type="Proteomes" id="UP000177122">
    <property type="component" value="Unassembled WGS sequence"/>
</dbReference>
<comment type="caution">
    <text evidence="3">The sequence shown here is derived from an EMBL/GenBank/DDBJ whole genome shotgun (WGS) entry which is preliminary data.</text>
</comment>
<keyword evidence="1" id="KW-0472">Membrane</keyword>
<dbReference type="EMBL" id="MHLI01000006">
    <property type="protein sequence ID" value="OGZ05946.1"/>
    <property type="molecule type" value="Genomic_DNA"/>
</dbReference>
<evidence type="ECO:0000256" key="1">
    <source>
        <dbReference type="SAM" id="Phobius"/>
    </source>
</evidence>
<evidence type="ECO:0000313" key="4">
    <source>
        <dbReference type="Proteomes" id="UP000177122"/>
    </source>
</evidence>
<keyword evidence="1" id="KW-0812">Transmembrane</keyword>
<dbReference type="Pfam" id="PF09834">
    <property type="entry name" value="DUF2061"/>
    <property type="match status" value="1"/>
</dbReference>
<feature type="transmembrane region" description="Helical" evidence="1">
    <location>
        <begin position="40"/>
        <end position="58"/>
    </location>
</feature>
<evidence type="ECO:0000259" key="2">
    <source>
        <dbReference type="Pfam" id="PF09834"/>
    </source>
</evidence>
<name>A0A1G2CX36_9BACT</name>